<comment type="caution">
    <text evidence="1">The sequence shown here is derived from an EMBL/GenBank/DDBJ whole genome shotgun (WGS) entry which is preliminary data.</text>
</comment>
<dbReference type="AlphaFoldDB" id="A0A0F9TRL5"/>
<organism evidence="1">
    <name type="scientific">marine sediment metagenome</name>
    <dbReference type="NCBI Taxonomy" id="412755"/>
    <lineage>
        <taxon>unclassified sequences</taxon>
        <taxon>metagenomes</taxon>
        <taxon>ecological metagenomes</taxon>
    </lineage>
</organism>
<dbReference type="EMBL" id="LAZR01000276">
    <property type="protein sequence ID" value="KKN77592.1"/>
    <property type="molecule type" value="Genomic_DNA"/>
</dbReference>
<reference evidence="1" key="1">
    <citation type="journal article" date="2015" name="Nature">
        <title>Complex archaea that bridge the gap between prokaryotes and eukaryotes.</title>
        <authorList>
            <person name="Spang A."/>
            <person name="Saw J.H."/>
            <person name="Jorgensen S.L."/>
            <person name="Zaremba-Niedzwiedzka K."/>
            <person name="Martijn J."/>
            <person name="Lind A.E."/>
            <person name="van Eijk R."/>
            <person name="Schleper C."/>
            <person name="Guy L."/>
            <person name="Ettema T.J."/>
        </authorList>
    </citation>
    <scope>NUCLEOTIDE SEQUENCE</scope>
</reference>
<accession>A0A0F9TRL5</accession>
<evidence type="ECO:0000313" key="1">
    <source>
        <dbReference type="EMBL" id="KKN77592.1"/>
    </source>
</evidence>
<gene>
    <name evidence="1" type="ORF">LCGC14_0358670</name>
</gene>
<protein>
    <submittedName>
        <fullName evidence="1">Uncharacterized protein</fullName>
    </submittedName>
</protein>
<proteinExistence type="predicted"/>
<name>A0A0F9TRL5_9ZZZZ</name>
<sequence>MKWHDNPDAVVLAEAISHSQCLARLPYPPYGELVLTDAAFAEMVEDLVPDDECRVRALIDIFNATGVERAKHQIKIYLKDSLAKIGAV</sequence>